<dbReference type="Pfam" id="PF12833">
    <property type="entry name" value="HTH_18"/>
    <property type="match status" value="1"/>
</dbReference>
<sequence length="305" mass="34210">MDALSEILEIIKHKGVVYEKIDFSAPWGIALPDDNNAQFWRLVKGKCIVTIPGESMIEMKEGDTVLVPNGAAHWIADSADSKRIPSSEFLKARDSGNHLFSGAGEKTIMIGGHFAFEDKPGHPFLKDLPKVIHINNLEPGVNSWLRMTCDLIFNELDQEQPGSRKIINSLADAIFIHIIRAYLKQSGDGGGFLSALNDERISSVLKMMQYAPEKNWTIEQLSRHAGMSRSSFCIAFKKLVGETPLEYLTNWRMMKAKEILAQGNEKISEVALKVGYQSEAAFSRIFKLKVNQTPSFFKQEKKSLH</sequence>
<evidence type="ECO:0000313" key="6">
    <source>
        <dbReference type="Proteomes" id="UP000304900"/>
    </source>
</evidence>
<evidence type="ECO:0000259" key="4">
    <source>
        <dbReference type="PROSITE" id="PS01124"/>
    </source>
</evidence>
<dbReference type="PROSITE" id="PS00041">
    <property type="entry name" value="HTH_ARAC_FAMILY_1"/>
    <property type="match status" value="1"/>
</dbReference>
<dbReference type="InterPro" id="IPR032783">
    <property type="entry name" value="AraC_lig"/>
</dbReference>
<feature type="domain" description="HTH araC/xylS-type" evidence="4">
    <location>
        <begin position="202"/>
        <end position="300"/>
    </location>
</feature>
<dbReference type="Gene3D" id="1.10.10.60">
    <property type="entry name" value="Homeodomain-like"/>
    <property type="match status" value="2"/>
</dbReference>
<dbReference type="RefSeq" id="WP_137341586.1">
    <property type="nucleotide sequence ID" value="NZ_SZVO01000009.1"/>
</dbReference>
<evidence type="ECO:0000256" key="1">
    <source>
        <dbReference type="ARBA" id="ARBA00023015"/>
    </source>
</evidence>
<keyword evidence="3" id="KW-0804">Transcription</keyword>
<dbReference type="GO" id="GO:0003700">
    <property type="term" value="F:DNA-binding transcription factor activity"/>
    <property type="evidence" value="ECO:0007669"/>
    <property type="project" value="InterPro"/>
</dbReference>
<accession>A0A4U6D3F6</accession>
<keyword evidence="2" id="KW-0238">DNA-binding</keyword>
<name>A0A4U6D3F6_9BACT</name>
<dbReference type="InterPro" id="IPR009057">
    <property type="entry name" value="Homeodomain-like_sf"/>
</dbReference>
<dbReference type="AlphaFoldDB" id="A0A4U6D3F6"/>
<dbReference type="PROSITE" id="PS01124">
    <property type="entry name" value="HTH_ARAC_FAMILY_2"/>
    <property type="match status" value="1"/>
</dbReference>
<evidence type="ECO:0000256" key="2">
    <source>
        <dbReference type="ARBA" id="ARBA00023125"/>
    </source>
</evidence>
<dbReference type="InterPro" id="IPR014710">
    <property type="entry name" value="RmlC-like_jellyroll"/>
</dbReference>
<dbReference type="SUPFAM" id="SSF51182">
    <property type="entry name" value="RmlC-like cupins"/>
    <property type="match status" value="1"/>
</dbReference>
<dbReference type="PANTHER" id="PTHR46796">
    <property type="entry name" value="HTH-TYPE TRANSCRIPTIONAL ACTIVATOR RHAS-RELATED"/>
    <property type="match status" value="1"/>
</dbReference>
<dbReference type="PANTHER" id="PTHR46796:SF7">
    <property type="entry name" value="ARAC FAMILY TRANSCRIPTIONAL REGULATOR"/>
    <property type="match status" value="1"/>
</dbReference>
<protein>
    <submittedName>
        <fullName evidence="5">AraC family transcriptional regulator</fullName>
    </submittedName>
</protein>
<dbReference type="PRINTS" id="PR00032">
    <property type="entry name" value="HTHARAC"/>
</dbReference>
<dbReference type="Gene3D" id="2.60.120.10">
    <property type="entry name" value="Jelly Rolls"/>
    <property type="match status" value="1"/>
</dbReference>
<dbReference type="InterPro" id="IPR018062">
    <property type="entry name" value="HTH_AraC-typ_CS"/>
</dbReference>
<dbReference type="InterPro" id="IPR020449">
    <property type="entry name" value="Tscrpt_reg_AraC-type_HTH"/>
</dbReference>
<keyword evidence="1" id="KW-0805">Transcription regulation</keyword>
<proteinExistence type="predicted"/>
<dbReference type="GO" id="GO:0043565">
    <property type="term" value="F:sequence-specific DNA binding"/>
    <property type="evidence" value="ECO:0007669"/>
    <property type="project" value="InterPro"/>
</dbReference>
<dbReference type="InterPro" id="IPR011051">
    <property type="entry name" value="RmlC_Cupin_sf"/>
</dbReference>
<reference evidence="5 6" key="1">
    <citation type="submission" date="2019-05" db="EMBL/GenBank/DDBJ databases">
        <title>Dyadobacter AR-3-8 sp. nov., isolated from arctic soil.</title>
        <authorList>
            <person name="Chaudhary D.K."/>
        </authorList>
    </citation>
    <scope>NUCLEOTIDE SEQUENCE [LARGE SCALE GENOMIC DNA]</scope>
    <source>
        <strain evidence="5 6">AR-3-8</strain>
    </source>
</reference>
<dbReference type="InterPro" id="IPR050204">
    <property type="entry name" value="AraC_XylS_family_regulators"/>
</dbReference>
<comment type="caution">
    <text evidence="5">The sequence shown here is derived from an EMBL/GenBank/DDBJ whole genome shotgun (WGS) entry which is preliminary data.</text>
</comment>
<dbReference type="SMART" id="SM00342">
    <property type="entry name" value="HTH_ARAC"/>
    <property type="match status" value="1"/>
</dbReference>
<dbReference type="OrthoDB" id="792101at2"/>
<dbReference type="Proteomes" id="UP000304900">
    <property type="component" value="Unassembled WGS sequence"/>
</dbReference>
<keyword evidence="6" id="KW-1185">Reference proteome</keyword>
<dbReference type="EMBL" id="SZVO01000009">
    <property type="protein sequence ID" value="TKT90418.1"/>
    <property type="molecule type" value="Genomic_DNA"/>
</dbReference>
<dbReference type="Pfam" id="PF12852">
    <property type="entry name" value="Cupin_6"/>
    <property type="match status" value="1"/>
</dbReference>
<gene>
    <name evidence="5" type="ORF">FDK13_18925</name>
</gene>
<evidence type="ECO:0000256" key="3">
    <source>
        <dbReference type="ARBA" id="ARBA00023163"/>
    </source>
</evidence>
<organism evidence="5 6">
    <name type="scientific">Dyadobacter frigoris</name>
    <dbReference type="NCBI Taxonomy" id="2576211"/>
    <lineage>
        <taxon>Bacteria</taxon>
        <taxon>Pseudomonadati</taxon>
        <taxon>Bacteroidota</taxon>
        <taxon>Cytophagia</taxon>
        <taxon>Cytophagales</taxon>
        <taxon>Spirosomataceae</taxon>
        <taxon>Dyadobacter</taxon>
    </lineage>
</organism>
<dbReference type="SUPFAM" id="SSF46689">
    <property type="entry name" value="Homeodomain-like"/>
    <property type="match status" value="2"/>
</dbReference>
<dbReference type="InterPro" id="IPR018060">
    <property type="entry name" value="HTH_AraC"/>
</dbReference>
<evidence type="ECO:0000313" key="5">
    <source>
        <dbReference type="EMBL" id="TKT90418.1"/>
    </source>
</evidence>